<evidence type="ECO:0000256" key="1">
    <source>
        <dbReference type="ARBA" id="ARBA00022450"/>
    </source>
</evidence>
<evidence type="ECO:0000256" key="2">
    <source>
        <dbReference type="ARBA" id="ARBA00022553"/>
    </source>
</evidence>
<proteinExistence type="predicted"/>
<keyword evidence="5" id="KW-1185">Reference proteome</keyword>
<reference evidence="4 5" key="1">
    <citation type="journal article" date="2024" name="BMC Genomics">
        <title>De novo assembly and annotation of Popillia japonica's genome with initial clues to its potential as an invasive pest.</title>
        <authorList>
            <person name="Cucini C."/>
            <person name="Boschi S."/>
            <person name="Funari R."/>
            <person name="Cardaioli E."/>
            <person name="Iannotti N."/>
            <person name="Marturano G."/>
            <person name="Paoli F."/>
            <person name="Bruttini M."/>
            <person name="Carapelli A."/>
            <person name="Frati F."/>
            <person name="Nardi F."/>
        </authorList>
    </citation>
    <scope>NUCLEOTIDE SEQUENCE [LARGE SCALE GENOMIC DNA]</scope>
    <source>
        <strain evidence="4">DMR45628</strain>
    </source>
</reference>
<dbReference type="InterPro" id="IPR000873">
    <property type="entry name" value="AMP-dep_synth/lig_dom"/>
</dbReference>
<evidence type="ECO:0000313" key="5">
    <source>
        <dbReference type="Proteomes" id="UP001458880"/>
    </source>
</evidence>
<dbReference type="InterPro" id="IPR042099">
    <property type="entry name" value="ANL_N_sf"/>
</dbReference>
<dbReference type="PROSITE" id="PS00455">
    <property type="entry name" value="AMP_BINDING"/>
    <property type="match status" value="1"/>
</dbReference>
<keyword evidence="2" id="KW-0597">Phosphoprotein</keyword>
<organism evidence="4 5">
    <name type="scientific">Popillia japonica</name>
    <name type="common">Japanese beetle</name>
    <dbReference type="NCBI Taxonomy" id="7064"/>
    <lineage>
        <taxon>Eukaryota</taxon>
        <taxon>Metazoa</taxon>
        <taxon>Ecdysozoa</taxon>
        <taxon>Arthropoda</taxon>
        <taxon>Hexapoda</taxon>
        <taxon>Insecta</taxon>
        <taxon>Pterygota</taxon>
        <taxon>Neoptera</taxon>
        <taxon>Endopterygota</taxon>
        <taxon>Coleoptera</taxon>
        <taxon>Polyphaga</taxon>
        <taxon>Scarabaeiformia</taxon>
        <taxon>Scarabaeidae</taxon>
        <taxon>Rutelinae</taxon>
        <taxon>Popillia</taxon>
    </lineage>
</organism>
<keyword evidence="1" id="KW-0596">Phosphopantetheine</keyword>
<dbReference type="PANTHER" id="PTHR44845">
    <property type="entry name" value="CARRIER DOMAIN-CONTAINING PROTEIN"/>
    <property type="match status" value="1"/>
</dbReference>
<name>A0AAW1K2N8_POPJA</name>
<dbReference type="SUPFAM" id="SSF56801">
    <property type="entry name" value="Acetyl-CoA synthetase-like"/>
    <property type="match status" value="1"/>
</dbReference>
<comment type="caution">
    <text evidence="4">The sequence shown here is derived from an EMBL/GenBank/DDBJ whole genome shotgun (WGS) entry which is preliminary data.</text>
</comment>
<evidence type="ECO:0000259" key="3">
    <source>
        <dbReference type="Pfam" id="PF00501"/>
    </source>
</evidence>
<protein>
    <submittedName>
        <fullName evidence="4">AMP-binding enzyme</fullName>
    </submittedName>
</protein>
<sequence length="373" mass="42377">MQPSILLLLSFIGDPRGFYLKLMLGPFTGLVHFCVDFCFTALQHYRDIFENLEYTAFNMGSFPDLSIIKGSTSYLQPNSLHRLFEDVADSKADDIALIYEDGDILNRYTYKELNGLSNRIARALYDTIRNNNLPRNNDEDYIIAVNMQPSDKLVITLLAIWKCGAAYLPLDPSFPQPRVEHIIQESKPAVIIYEEDSSAFLNTKGLSYDTLLELSSNYNNFNLSDKETLEQMKDDLAIVLYTSGSTGIPKGVRLPHKVILNRLQWQFKTFPYSVTEKVGVFKTALTFVDSISEIWGPLLNGLAILVVRKAITQDPEKLVTLLEKYKVGIGSIVLTTSIYSHLIAQITLRKVIMTVSVREIQFTYENIKNWKCV</sequence>
<evidence type="ECO:0000313" key="4">
    <source>
        <dbReference type="EMBL" id="KAK9712677.1"/>
    </source>
</evidence>
<dbReference type="InterPro" id="IPR020845">
    <property type="entry name" value="AMP-binding_CS"/>
</dbReference>
<dbReference type="Proteomes" id="UP001458880">
    <property type="component" value="Unassembled WGS sequence"/>
</dbReference>
<accession>A0AAW1K2N8</accession>
<dbReference type="AlphaFoldDB" id="A0AAW1K2N8"/>
<dbReference type="EMBL" id="JASPKY010000259">
    <property type="protein sequence ID" value="KAK9712677.1"/>
    <property type="molecule type" value="Genomic_DNA"/>
</dbReference>
<dbReference type="PANTHER" id="PTHR44845:SF6">
    <property type="entry name" value="BETA-ALANINE-ACTIVATING ENZYME"/>
    <property type="match status" value="1"/>
</dbReference>
<feature type="domain" description="AMP-dependent synthetase/ligase" evidence="3">
    <location>
        <begin position="84"/>
        <end position="342"/>
    </location>
</feature>
<dbReference type="Pfam" id="PF00501">
    <property type="entry name" value="AMP-binding"/>
    <property type="match status" value="1"/>
</dbReference>
<dbReference type="Gene3D" id="3.40.50.12780">
    <property type="entry name" value="N-terminal domain of ligase-like"/>
    <property type="match status" value="1"/>
</dbReference>
<gene>
    <name evidence="4" type="ORF">QE152_g24769</name>
</gene>